<feature type="compositionally biased region" description="Low complexity" evidence="1">
    <location>
        <begin position="256"/>
        <end position="271"/>
    </location>
</feature>
<feature type="compositionally biased region" description="Polar residues" evidence="1">
    <location>
        <begin position="165"/>
        <end position="180"/>
    </location>
</feature>
<feature type="region of interest" description="Disordered" evidence="1">
    <location>
        <begin position="1"/>
        <end position="123"/>
    </location>
</feature>
<feature type="region of interest" description="Disordered" evidence="1">
    <location>
        <begin position="223"/>
        <end position="333"/>
    </location>
</feature>
<feature type="region of interest" description="Disordered" evidence="1">
    <location>
        <begin position="581"/>
        <end position="603"/>
    </location>
</feature>
<evidence type="ECO:0000256" key="2">
    <source>
        <dbReference type="SAM" id="Phobius"/>
    </source>
</evidence>
<organism evidence="4 5">
    <name type="scientific">Lophiotrema nucula</name>
    <dbReference type="NCBI Taxonomy" id="690887"/>
    <lineage>
        <taxon>Eukaryota</taxon>
        <taxon>Fungi</taxon>
        <taxon>Dikarya</taxon>
        <taxon>Ascomycota</taxon>
        <taxon>Pezizomycotina</taxon>
        <taxon>Dothideomycetes</taxon>
        <taxon>Pleosporomycetidae</taxon>
        <taxon>Pleosporales</taxon>
        <taxon>Lophiotremataceae</taxon>
        <taxon>Lophiotrema</taxon>
    </lineage>
</organism>
<protein>
    <recommendedName>
        <fullName evidence="3">DUF7820 domain-containing protein</fullName>
    </recommendedName>
</protein>
<feature type="compositionally biased region" description="Basic and acidic residues" evidence="1">
    <location>
        <begin position="1"/>
        <end position="16"/>
    </location>
</feature>
<evidence type="ECO:0000256" key="1">
    <source>
        <dbReference type="SAM" id="MobiDB-lite"/>
    </source>
</evidence>
<dbReference type="Pfam" id="PF25130">
    <property type="entry name" value="DUF7820"/>
    <property type="match status" value="1"/>
</dbReference>
<feature type="transmembrane region" description="Helical" evidence="2">
    <location>
        <begin position="343"/>
        <end position="368"/>
    </location>
</feature>
<dbReference type="PANTHER" id="PTHR42078">
    <property type="entry name" value="GLUCAN 1, 4-ALPHA-GLUCOSIDASE"/>
    <property type="match status" value="1"/>
</dbReference>
<feature type="compositionally biased region" description="Polar residues" evidence="1">
    <location>
        <begin position="581"/>
        <end position="590"/>
    </location>
</feature>
<dbReference type="Proteomes" id="UP000799770">
    <property type="component" value="Unassembled WGS sequence"/>
</dbReference>
<evidence type="ECO:0000313" key="4">
    <source>
        <dbReference type="EMBL" id="KAF2115785.1"/>
    </source>
</evidence>
<name>A0A6A5Z911_9PLEO</name>
<dbReference type="EMBL" id="ML977322">
    <property type="protein sequence ID" value="KAF2115785.1"/>
    <property type="molecule type" value="Genomic_DNA"/>
</dbReference>
<feature type="region of interest" description="Disordered" evidence="1">
    <location>
        <begin position="165"/>
        <end position="184"/>
    </location>
</feature>
<keyword evidence="2" id="KW-0472">Membrane</keyword>
<dbReference type="InterPro" id="IPR056722">
    <property type="entry name" value="DUF7820"/>
</dbReference>
<keyword evidence="2" id="KW-1133">Transmembrane helix</keyword>
<feature type="region of interest" description="Disordered" evidence="1">
    <location>
        <begin position="371"/>
        <end position="403"/>
    </location>
</feature>
<dbReference type="PANTHER" id="PTHR42078:SF1">
    <property type="entry name" value="GLUCAN 1, 4-ALPHA-GLUCOSIDASE"/>
    <property type="match status" value="1"/>
</dbReference>
<gene>
    <name evidence="4" type="ORF">BDV96DRAFT_492711</name>
</gene>
<feature type="compositionally biased region" description="Basic and acidic residues" evidence="1">
    <location>
        <begin position="53"/>
        <end position="64"/>
    </location>
</feature>
<feature type="compositionally biased region" description="Basic and acidic residues" evidence="1">
    <location>
        <begin position="720"/>
        <end position="729"/>
    </location>
</feature>
<reference evidence="4" key="1">
    <citation type="journal article" date="2020" name="Stud. Mycol.">
        <title>101 Dothideomycetes genomes: a test case for predicting lifestyles and emergence of pathogens.</title>
        <authorList>
            <person name="Haridas S."/>
            <person name="Albert R."/>
            <person name="Binder M."/>
            <person name="Bloem J."/>
            <person name="Labutti K."/>
            <person name="Salamov A."/>
            <person name="Andreopoulos B."/>
            <person name="Baker S."/>
            <person name="Barry K."/>
            <person name="Bills G."/>
            <person name="Bluhm B."/>
            <person name="Cannon C."/>
            <person name="Castanera R."/>
            <person name="Culley D."/>
            <person name="Daum C."/>
            <person name="Ezra D."/>
            <person name="Gonzalez J."/>
            <person name="Henrissat B."/>
            <person name="Kuo A."/>
            <person name="Liang C."/>
            <person name="Lipzen A."/>
            <person name="Lutzoni F."/>
            <person name="Magnuson J."/>
            <person name="Mondo S."/>
            <person name="Nolan M."/>
            <person name="Ohm R."/>
            <person name="Pangilinan J."/>
            <person name="Park H.-J."/>
            <person name="Ramirez L."/>
            <person name="Alfaro M."/>
            <person name="Sun H."/>
            <person name="Tritt A."/>
            <person name="Yoshinaga Y."/>
            <person name="Zwiers L.-H."/>
            <person name="Turgeon B."/>
            <person name="Goodwin S."/>
            <person name="Spatafora J."/>
            <person name="Crous P."/>
            <person name="Grigoriev I."/>
        </authorList>
    </citation>
    <scope>NUCLEOTIDE SEQUENCE</scope>
    <source>
        <strain evidence="4">CBS 627.86</strain>
    </source>
</reference>
<feature type="compositionally biased region" description="Low complexity" evidence="1">
    <location>
        <begin position="376"/>
        <end position="390"/>
    </location>
</feature>
<feature type="region of interest" description="Disordered" evidence="1">
    <location>
        <begin position="616"/>
        <end position="643"/>
    </location>
</feature>
<dbReference type="AlphaFoldDB" id="A0A6A5Z911"/>
<feature type="compositionally biased region" description="Basic and acidic residues" evidence="1">
    <location>
        <begin position="71"/>
        <end position="81"/>
    </location>
</feature>
<feature type="region of interest" description="Disordered" evidence="1">
    <location>
        <begin position="702"/>
        <end position="729"/>
    </location>
</feature>
<sequence>MDRRSSDDDRRPRERPNPNVFDDEYALDPADDDFMPTVSDGFRPANASQGGTGERHNHERDEPPRPSFSHTKSDDSIDLRRMASRNSTMKTPFARESTAQDGRQPGTHNRLPSSQAAALQHRASISSTGSFATMARSESPFGVGPSHPYGMYPQNTMARTSSVTTASTQRQPHRSVSLQRPTHPYGMYTQNVDETADEPAAPAVPTAIPVGFPGLNTGFHRQIGPDGEEQDIIGPDGHTEQLPPYSRYPEEGPTKAALAAEASASPVATTPPLLPLPPPVSASNDALIAPPSRPVTQQQELPTREVPLTTTTTTSDSSISEKNEVAAAPSSWRKKRLWGRVPMGVAVCLLVLVLVFAIILGAAIGTFVTKKRDNNHGSNKGNNNKGDNGDPQPQISLGPTLFDASPIPTPTPGLTIPTGPFALPLGIPQEANPGCLTQANQFSAWSCKMSFAPLTLIINDTTSGSPNPVASIQPAMKPDGTVPYGIQPPLLIDEPLQLVTDLDYPRYGPAFHFQTTYDKLVVLNSEEFQGGTSKRKRDDGDKPNFRQRFQVLPGDTPWFCHWNETFIEGYIYVSNNSSAATRTGSASWPTSDPYASGIPSSLPTDLGAATTDLGGSPTIASGSEGTPTATPFARRGDGDYPRPPAYPRIVKIEERRLQGAPQPYCQQMQLLDNNHFVEARDANGGPIIVKLQEQDPTLEQFLLSGGPPPPASSTSPSNNTRRELGKRTDPAGACHCQWMFM</sequence>
<dbReference type="OrthoDB" id="5384459at2759"/>
<feature type="compositionally biased region" description="Polar residues" evidence="1">
    <location>
        <begin position="97"/>
        <end position="123"/>
    </location>
</feature>
<keyword evidence="2" id="KW-0812">Transmembrane</keyword>
<evidence type="ECO:0000259" key="3">
    <source>
        <dbReference type="Pfam" id="PF25130"/>
    </source>
</evidence>
<accession>A0A6A5Z911</accession>
<proteinExistence type="predicted"/>
<feature type="domain" description="DUF7820" evidence="3">
    <location>
        <begin position="400"/>
        <end position="740"/>
    </location>
</feature>
<evidence type="ECO:0000313" key="5">
    <source>
        <dbReference type="Proteomes" id="UP000799770"/>
    </source>
</evidence>
<feature type="compositionally biased region" description="Polar residues" evidence="1">
    <location>
        <begin position="618"/>
        <end position="629"/>
    </location>
</feature>
<feature type="compositionally biased region" description="Acidic residues" evidence="1">
    <location>
        <begin position="21"/>
        <end position="34"/>
    </location>
</feature>
<keyword evidence="5" id="KW-1185">Reference proteome</keyword>